<dbReference type="GO" id="GO:0009246">
    <property type="term" value="P:enterobacterial common antigen biosynthetic process"/>
    <property type="evidence" value="ECO:0007669"/>
    <property type="project" value="TreeGrafter"/>
</dbReference>
<dbReference type="KEGG" id="ptaw:DW352_12165"/>
<feature type="transmembrane region" description="Helical" evidence="7">
    <location>
        <begin position="245"/>
        <end position="265"/>
    </location>
</feature>
<feature type="transmembrane region" description="Helical" evidence="7">
    <location>
        <begin position="15"/>
        <end position="34"/>
    </location>
</feature>
<dbReference type="Pfam" id="PF01757">
    <property type="entry name" value="Acyl_transf_3"/>
    <property type="match status" value="1"/>
</dbReference>
<dbReference type="GO" id="GO:0005886">
    <property type="term" value="C:plasma membrane"/>
    <property type="evidence" value="ECO:0007669"/>
    <property type="project" value="UniProtKB-SubCell"/>
</dbReference>
<evidence type="ECO:0000256" key="3">
    <source>
        <dbReference type="ARBA" id="ARBA00022475"/>
    </source>
</evidence>
<dbReference type="Proteomes" id="UP000254889">
    <property type="component" value="Chromosome"/>
</dbReference>
<evidence type="ECO:0000313" key="9">
    <source>
        <dbReference type="EMBL" id="AXK84001.1"/>
    </source>
</evidence>
<keyword evidence="4 7" id="KW-0812">Transmembrane</keyword>
<feature type="transmembrane region" description="Helical" evidence="7">
    <location>
        <begin position="88"/>
        <end position="113"/>
    </location>
</feature>
<dbReference type="GO" id="GO:0016413">
    <property type="term" value="F:O-acetyltransferase activity"/>
    <property type="evidence" value="ECO:0007669"/>
    <property type="project" value="TreeGrafter"/>
</dbReference>
<evidence type="ECO:0000256" key="1">
    <source>
        <dbReference type="ARBA" id="ARBA00004651"/>
    </source>
</evidence>
<comment type="subcellular location">
    <subcellularLocation>
        <location evidence="1">Cell membrane</location>
        <topology evidence="1">Multi-pass membrane protein</topology>
    </subcellularLocation>
</comment>
<accession>A0A346A4A4</accession>
<evidence type="ECO:0000256" key="7">
    <source>
        <dbReference type="SAM" id="Phobius"/>
    </source>
</evidence>
<keyword evidence="3" id="KW-1003">Cell membrane</keyword>
<dbReference type="PANTHER" id="PTHR40074">
    <property type="entry name" value="O-ACETYLTRANSFERASE WECH"/>
    <property type="match status" value="1"/>
</dbReference>
<dbReference type="PANTHER" id="PTHR40074:SF2">
    <property type="entry name" value="O-ACETYLTRANSFERASE WECH"/>
    <property type="match status" value="1"/>
</dbReference>
<keyword evidence="9" id="KW-0012">Acyltransferase</keyword>
<gene>
    <name evidence="9" type="ORF">DW352_12165</name>
</gene>
<evidence type="ECO:0000256" key="5">
    <source>
        <dbReference type="ARBA" id="ARBA00022989"/>
    </source>
</evidence>
<comment type="similarity">
    <text evidence="2">Belongs to the acyltransferase 3 family.</text>
</comment>
<reference evidence="9 10" key="1">
    <citation type="submission" date="2018-07" db="EMBL/GenBank/DDBJ databases">
        <authorList>
            <person name="Quirk P.G."/>
            <person name="Krulwich T.A."/>
        </authorList>
    </citation>
    <scope>NUCLEOTIDE SEQUENCE [LARGE SCALE GENOMIC DNA]</scope>
    <source>
        <strain evidence="9 10">CC-BB4</strain>
    </source>
</reference>
<proteinExistence type="inferred from homology"/>
<evidence type="ECO:0000256" key="2">
    <source>
        <dbReference type="ARBA" id="ARBA00007400"/>
    </source>
</evidence>
<dbReference type="EMBL" id="CP031417">
    <property type="protein sequence ID" value="AXK84001.1"/>
    <property type="molecule type" value="Genomic_DNA"/>
</dbReference>
<dbReference type="AlphaFoldDB" id="A0A346A4A4"/>
<keyword evidence="9" id="KW-0808">Transferase</keyword>
<dbReference type="OrthoDB" id="8206772at2"/>
<evidence type="ECO:0000256" key="4">
    <source>
        <dbReference type="ARBA" id="ARBA00022692"/>
    </source>
</evidence>
<feature type="domain" description="Acyltransferase 3" evidence="8">
    <location>
        <begin position="1"/>
        <end position="298"/>
    </location>
</feature>
<evidence type="ECO:0000256" key="6">
    <source>
        <dbReference type="ARBA" id="ARBA00023136"/>
    </source>
</evidence>
<keyword evidence="6 7" id="KW-0472">Membrane</keyword>
<protein>
    <submittedName>
        <fullName evidence="9">Acyltransferase</fullName>
    </submittedName>
</protein>
<feature type="transmembrane region" description="Helical" evidence="7">
    <location>
        <begin position="219"/>
        <end position="238"/>
    </location>
</feature>
<feature type="transmembrane region" description="Helical" evidence="7">
    <location>
        <begin position="277"/>
        <end position="298"/>
    </location>
</feature>
<feature type="transmembrane region" description="Helical" evidence="7">
    <location>
        <begin position="167"/>
        <end position="187"/>
    </location>
</feature>
<evidence type="ECO:0000313" key="10">
    <source>
        <dbReference type="Proteomes" id="UP000254889"/>
    </source>
</evidence>
<evidence type="ECO:0000259" key="8">
    <source>
        <dbReference type="Pfam" id="PF01757"/>
    </source>
</evidence>
<keyword evidence="5 7" id="KW-1133">Transmembrane helix</keyword>
<name>A0A346A4A4_9HYPH</name>
<feature type="transmembrane region" description="Helical" evidence="7">
    <location>
        <begin position="194"/>
        <end position="213"/>
    </location>
</feature>
<feature type="transmembrane region" description="Helical" evidence="7">
    <location>
        <begin position="55"/>
        <end position="76"/>
    </location>
</feature>
<organism evidence="9 10">
    <name type="scientific">Pseudolabrys taiwanensis</name>
    <dbReference type="NCBI Taxonomy" id="331696"/>
    <lineage>
        <taxon>Bacteria</taxon>
        <taxon>Pseudomonadati</taxon>
        <taxon>Pseudomonadota</taxon>
        <taxon>Alphaproteobacteria</taxon>
        <taxon>Hyphomicrobiales</taxon>
        <taxon>Xanthobacteraceae</taxon>
        <taxon>Pseudolabrys</taxon>
    </lineage>
</organism>
<sequence length="312" mass="33691">MVIGIHSLPKADGSAFVTAVDAALRPCVPIFLFVSGYLTARSGHVPLVKRVWRTIVPYTIAFIAAYVFMALANPAMDHRPAVALARYVFAYVFVYYYVFVYVGCTVALWAAIALAGEDEGRDRRLILLLLLAIPVGLAFGAYIDPLLQHLGVGEAIIDEVRMRDLPFWFAFMAAGTLAGLFGAGALFHTMRYPLAAAAVAAYAVYAGVRIAGIGDAANYDSVAFFLYAILACIVLLGFAPESAALATLGSASYFIYLWHIFVIMALRQFDALQLHPILSTIVEYTAALSICAAAVLLLRRVMPPRIAQGLGI</sequence>
<feature type="transmembrane region" description="Helical" evidence="7">
    <location>
        <begin position="125"/>
        <end position="143"/>
    </location>
</feature>
<keyword evidence="10" id="KW-1185">Reference proteome</keyword>
<dbReference type="InterPro" id="IPR002656">
    <property type="entry name" value="Acyl_transf_3_dom"/>
</dbReference>